<proteinExistence type="predicted"/>
<keyword evidence="1" id="KW-1133">Transmembrane helix</keyword>
<organism evidence="2 3">
    <name type="scientific">Stachybotrys elegans</name>
    <dbReference type="NCBI Taxonomy" id="80388"/>
    <lineage>
        <taxon>Eukaryota</taxon>
        <taxon>Fungi</taxon>
        <taxon>Dikarya</taxon>
        <taxon>Ascomycota</taxon>
        <taxon>Pezizomycotina</taxon>
        <taxon>Sordariomycetes</taxon>
        <taxon>Hypocreomycetidae</taxon>
        <taxon>Hypocreales</taxon>
        <taxon>Stachybotryaceae</taxon>
        <taxon>Stachybotrys</taxon>
    </lineage>
</organism>
<accession>A0A8K0SL19</accession>
<feature type="transmembrane region" description="Helical" evidence="1">
    <location>
        <begin position="15"/>
        <end position="45"/>
    </location>
</feature>
<dbReference type="OrthoDB" id="72269at2759"/>
<feature type="transmembrane region" description="Helical" evidence="1">
    <location>
        <begin position="211"/>
        <end position="230"/>
    </location>
</feature>
<name>A0A8K0SL19_9HYPO</name>
<evidence type="ECO:0000313" key="2">
    <source>
        <dbReference type="EMBL" id="KAH7311399.1"/>
    </source>
</evidence>
<feature type="transmembrane region" description="Helical" evidence="1">
    <location>
        <begin position="66"/>
        <end position="86"/>
    </location>
</feature>
<feature type="transmembrane region" description="Helical" evidence="1">
    <location>
        <begin position="92"/>
        <end position="112"/>
    </location>
</feature>
<feature type="transmembrane region" description="Helical" evidence="1">
    <location>
        <begin position="177"/>
        <end position="199"/>
    </location>
</feature>
<feature type="transmembrane region" description="Helical" evidence="1">
    <location>
        <begin position="325"/>
        <end position="343"/>
    </location>
</feature>
<dbReference type="AlphaFoldDB" id="A0A8K0SL19"/>
<dbReference type="Proteomes" id="UP000813444">
    <property type="component" value="Unassembled WGS sequence"/>
</dbReference>
<keyword evidence="3" id="KW-1185">Reference proteome</keyword>
<keyword evidence="1" id="KW-0812">Transmembrane</keyword>
<keyword evidence="1" id="KW-0472">Membrane</keyword>
<feature type="transmembrane region" description="Helical" evidence="1">
    <location>
        <begin position="262"/>
        <end position="286"/>
    </location>
</feature>
<evidence type="ECO:0000256" key="1">
    <source>
        <dbReference type="SAM" id="Phobius"/>
    </source>
</evidence>
<comment type="caution">
    <text evidence="2">The sequence shown here is derived from an EMBL/GenBank/DDBJ whole genome shotgun (WGS) entry which is preliminary data.</text>
</comment>
<feature type="transmembrane region" description="Helical" evidence="1">
    <location>
        <begin position="355"/>
        <end position="378"/>
    </location>
</feature>
<reference evidence="2" key="1">
    <citation type="journal article" date="2021" name="Nat. Commun.">
        <title>Genetic determinants of endophytism in the Arabidopsis root mycobiome.</title>
        <authorList>
            <person name="Mesny F."/>
            <person name="Miyauchi S."/>
            <person name="Thiergart T."/>
            <person name="Pickel B."/>
            <person name="Atanasova L."/>
            <person name="Karlsson M."/>
            <person name="Huettel B."/>
            <person name="Barry K.W."/>
            <person name="Haridas S."/>
            <person name="Chen C."/>
            <person name="Bauer D."/>
            <person name="Andreopoulos W."/>
            <person name="Pangilinan J."/>
            <person name="LaButti K."/>
            <person name="Riley R."/>
            <person name="Lipzen A."/>
            <person name="Clum A."/>
            <person name="Drula E."/>
            <person name="Henrissat B."/>
            <person name="Kohler A."/>
            <person name="Grigoriev I.V."/>
            <person name="Martin F.M."/>
            <person name="Hacquard S."/>
        </authorList>
    </citation>
    <scope>NUCLEOTIDE SEQUENCE</scope>
    <source>
        <strain evidence="2">MPI-CAGE-CH-0235</strain>
    </source>
</reference>
<evidence type="ECO:0000313" key="3">
    <source>
        <dbReference type="Proteomes" id="UP000813444"/>
    </source>
</evidence>
<feature type="transmembrane region" description="Helical" evidence="1">
    <location>
        <begin position="133"/>
        <end position="152"/>
    </location>
</feature>
<dbReference type="EMBL" id="JAGPNK010000011">
    <property type="protein sequence ID" value="KAH7311399.1"/>
    <property type="molecule type" value="Genomic_DNA"/>
</dbReference>
<sequence length="397" mass="42808">MAKSSPEPHHGAARLILYALGAVGIAGTWGIAAVNGMLLHLFSALHGGEPYILPGTKFPMRTNFTGIYWPVDYLLDVLVVFFWEAIDGSHPAASALGIYFLGQFLPILVAFYRDNFRAASQGSQILRATLWALSFQMMAIASTGWIWALVYIDSSPTTNPSLPAATLKQASIAPPRLSYLLLPALAIGYVVPAIAMAIPSRSLASNNFQQLALIAWNIFPVWVMIILKTFSLGSASGSQRNKALATPQQHLKAARWVNSTTIVLSSAMHVATWAISLSTLLFPSLFNSGLSQHLRPSSVFLPTLSVAHGATVGDGVHSFFYWDQVAGYTTVALVMLLQLRAAMLATGRSFNWMQAIGATLLGSLVLGPGSACLAISWLRDEVLFVPDSATRKDKGKY</sequence>
<gene>
    <name evidence="2" type="ORF">B0I35DRAFT_357085</name>
</gene>
<protein>
    <submittedName>
        <fullName evidence="2">Uncharacterized protein</fullName>
    </submittedName>
</protein>